<keyword evidence="1" id="KW-0812">Transmembrane</keyword>
<protein>
    <submittedName>
        <fullName evidence="2">Predicted protein</fullName>
    </submittedName>
</protein>
<gene>
    <name evidence="2" type="ORF">ARALYDRAFT_891637</name>
</gene>
<dbReference type="EMBL" id="GL348713">
    <property type="protein sequence ID" value="EFH67678.1"/>
    <property type="molecule type" value="Genomic_DNA"/>
</dbReference>
<dbReference type="Proteomes" id="UP000008694">
    <property type="component" value="Unassembled WGS sequence"/>
</dbReference>
<dbReference type="HOGENOM" id="CLU_3144718_0_0_1"/>
<keyword evidence="1" id="KW-0472">Membrane</keyword>
<organism evidence="3">
    <name type="scientific">Arabidopsis lyrata subsp. lyrata</name>
    <name type="common">Lyre-leaved rock-cress</name>
    <dbReference type="NCBI Taxonomy" id="81972"/>
    <lineage>
        <taxon>Eukaryota</taxon>
        <taxon>Viridiplantae</taxon>
        <taxon>Streptophyta</taxon>
        <taxon>Embryophyta</taxon>
        <taxon>Tracheophyta</taxon>
        <taxon>Spermatophyta</taxon>
        <taxon>Magnoliopsida</taxon>
        <taxon>eudicotyledons</taxon>
        <taxon>Gunneridae</taxon>
        <taxon>Pentapetalae</taxon>
        <taxon>rosids</taxon>
        <taxon>malvids</taxon>
        <taxon>Brassicales</taxon>
        <taxon>Brassicaceae</taxon>
        <taxon>Camelineae</taxon>
        <taxon>Arabidopsis</taxon>
    </lineage>
</organism>
<proteinExistence type="predicted"/>
<evidence type="ECO:0000313" key="2">
    <source>
        <dbReference type="EMBL" id="EFH67678.1"/>
    </source>
</evidence>
<name>D7KC30_ARALL</name>
<sequence length="49" mass="5498">MHTVASSLPVSDSLHLLHRFAIDAFIIFFIGKFLGVIGKSFVIYYGVRI</sequence>
<dbReference type="Gramene" id="scaffold_104431.1">
    <property type="protein sequence ID" value="scaffold_104431.1"/>
    <property type="gene ID" value="scaffold_104431.1"/>
</dbReference>
<dbReference type="AlphaFoldDB" id="D7KC30"/>
<feature type="transmembrane region" description="Helical" evidence="1">
    <location>
        <begin position="20"/>
        <end position="47"/>
    </location>
</feature>
<accession>D7KC30</accession>
<keyword evidence="1" id="KW-1133">Transmembrane helix</keyword>
<keyword evidence="3" id="KW-1185">Reference proteome</keyword>
<reference evidence="3" key="1">
    <citation type="journal article" date="2011" name="Nat. Genet.">
        <title>The Arabidopsis lyrata genome sequence and the basis of rapid genome size change.</title>
        <authorList>
            <person name="Hu T.T."/>
            <person name="Pattyn P."/>
            <person name="Bakker E.G."/>
            <person name="Cao J."/>
            <person name="Cheng J.-F."/>
            <person name="Clark R.M."/>
            <person name="Fahlgren N."/>
            <person name="Fawcett J.A."/>
            <person name="Grimwood J."/>
            <person name="Gundlach H."/>
            <person name="Haberer G."/>
            <person name="Hollister J.D."/>
            <person name="Ossowski S."/>
            <person name="Ottilar R.P."/>
            <person name="Salamov A.A."/>
            <person name="Schneeberger K."/>
            <person name="Spannagl M."/>
            <person name="Wang X."/>
            <person name="Yang L."/>
            <person name="Nasrallah M.E."/>
            <person name="Bergelson J."/>
            <person name="Carrington J.C."/>
            <person name="Gaut B.S."/>
            <person name="Schmutz J."/>
            <person name="Mayer K.F.X."/>
            <person name="Van de Peer Y."/>
            <person name="Grigoriev I.V."/>
            <person name="Nordborg M."/>
            <person name="Weigel D."/>
            <person name="Guo Y.-L."/>
        </authorList>
    </citation>
    <scope>NUCLEOTIDE SEQUENCE [LARGE SCALE GENOMIC DNA]</scope>
    <source>
        <strain evidence="3">cv. MN47</strain>
    </source>
</reference>
<evidence type="ECO:0000256" key="1">
    <source>
        <dbReference type="SAM" id="Phobius"/>
    </source>
</evidence>
<evidence type="ECO:0000313" key="3">
    <source>
        <dbReference type="Proteomes" id="UP000008694"/>
    </source>
</evidence>